<dbReference type="InterPro" id="IPR012945">
    <property type="entry name" value="Tubulin-bd_cofactor_C_dom"/>
</dbReference>
<sequence>MACEIAVEDVGQNFADLNEKRNLVTDRLQRRDEERLQDLQKKKEDKEKITSDTENTVFFNENFNAAKAKIEADLMRSDDITGKSELTDHFDALVVAVQSLQKFVSDSTLFLPKYEIRSSQDVVNRLTDAINEKRDEKIPKKKFAFKSKKKSEKIEKKGTQNGDAVDSTITSKVSVQANDCGFMDLSDQSLSLGENSINQKDVAIMRLTDCVVKLHGSPSAIHIDKLTNCKVFSGPVSASIFIDNCTNCTFVLPCQQLRIHSTTDTSFYIHVTSKAIIEDCSRVVFAPYNWNYNGIDEHYRVSGLDKSINNWDDVDDFNWLVTDQQSPNWGVIPVEERVENWET</sequence>
<keyword evidence="4" id="KW-0007">Acetylation</keyword>
<keyword evidence="9" id="KW-1185">Reference proteome</keyword>
<dbReference type="Proteomes" id="UP000085678">
    <property type="component" value="Unplaced"/>
</dbReference>
<dbReference type="InterPro" id="IPR016098">
    <property type="entry name" value="CAP/MinC_C"/>
</dbReference>
<gene>
    <name evidence="10" type="primary">LOC106156559</name>
</gene>
<comment type="subunit">
    <text evidence="6">Supercomplex made of cofactors A to E. Cofactors A and D function by capturing and stabilizing tubulin in a quasi-native conformation. Cofactor E binds to the cofactor D-tubulin complex; interaction with cofactor C then causes the release of tubulin polypeptides that are committed to the native state.</text>
</comment>
<dbReference type="GO" id="GO:0007021">
    <property type="term" value="P:tubulin complex assembly"/>
    <property type="evidence" value="ECO:0007669"/>
    <property type="project" value="TreeGrafter"/>
</dbReference>
<evidence type="ECO:0000256" key="7">
    <source>
        <dbReference type="SAM" id="Coils"/>
    </source>
</evidence>
<dbReference type="InterPro" id="IPR031925">
    <property type="entry name" value="TBCC_N"/>
</dbReference>
<dbReference type="GO" id="GO:0005737">
    <property type="term" value="C:cytoplasm"/>
    <property type="evidence" value="ECO:0007669"/>
    <property type="project" value="UniProtKB-SubCell"/>
</dbReference>
<evidence type="ECO:0000256" key="5">
    <source>
        <dbReference type="ARBA" id="ARBA00023186"/>
    </source>
</evidence>
<organism evidence="9 10">
    <name type="scientific">Lingula anatina</name>
    <name type="common">Brachiopod</name>
    <name type="synonym">Lingula unguis</name>
    <dbReference type="NCBI Taxonomy" id="7574"/>
    <lineage>
        <taxon>Eukaryota</taxon>
        <taxon>Metazoa</taxon>
        <taxon>Spiralia</taxon>
        <taxon>Lophotrochozoa</taxon>
        <taxon>Brachiopoda</taxon>
        <taxon>Linguliformea</taxon>
        <taxon>Lingulata</taxon>
        <taxon>Lingulida</taxon>
        <taxon>Linguloidea</taxon>
        <taxon>Lingulidae</taxon>
        <taxon>Lingula</taxon>
    </lineage>
</organism>
<dbReference type="FunFam" id="2.160.20.70:FF:000007">
    <property type="entry name" value="tubulin-specific chaperone C"/>
    <property type="match status" value="1"/>
</dbReference>
<dbReference type="Gene3D" id="2.160.20.70">
    <property type="match status" value="1"/>
</dbReference>
<dbReference type="GO" id="GO:0007023">
    <property type="term" value="P:post-chaperonin tubulin folding pathway"/>
    <property type="evidence" value="ECO:0007669"/>
    <property type="project" value="InterPro"/>
</dbReference>
<keyword evidence="7" id="KW-0175">Coiled coil</keyword>
<dbReference type="PROSITE" id="PS51329">
    <property type="entry name" value="C_CAP_COFACTOR_C"/>
    <property type="match status" value="1"/>
</dbReference>
<dbReference type="Pfam" id="PF07986">
    <property type="entry name" value="TBCC"/>
    <property type="match status" value="1"/>
</dbReference>
<dbReference type="InterPro" id="IPR038397">
    <property type="entry name" value="TBCC_N_sf"/>
</dbReference>
<comment type="subcellular location">
    <subcellularLocation>
        <location evidence="1">Cytoplasm</location>
    </subcellularLocation>
</comment>
<dbReference type="GO" id="GO:0015631">
    <property type="term" value="F:tubulin binding"/>
    <property type="evidence" value="ECO:0007669"/>
    <property type="project" value="InterPro"/>
</dbReference>
<dbReference type="OMA" id="YFQHEIT"/>
<evidence type="ECO:0000256" key="4">
    <source>
        <dbReference type="ARBA" id="ARBA00022990"/>
    </source>
</evidence>
<evidence type="ECO:0000256" key="3">
    <source>
        <dbReference type="ARBA" id="ARBA00022490"/>
    </source>
</evidence>
<feature type="domain" description="C-CAP/cofactor C-like" evidence="8">
    <location>
        <begin position="148"/>
        <end position="319"/>
    </location>
</feature>
<dbReference type="PANTHER" id="PTHR15139:SF0">
    <property type="entry name" value="TUBULIN-SPECIFIC CHAPERONE C"/>
    <property type="match status" value="1"/>
</dbReference>
<dbReference type="GeneID" id="106156559"/>
<evidence type="ECO:0000313" key="10">
    <source>
        <dbReference type="RefSeq" id="XP_013387305.1"/>
    </source>
</evidence>
<reference evidence="10" key="1">
    <citation type="submission" date="2025-08" db="UniProtKB">
        <authorList>
            <consortium name="RefSeq"/>
        </authorList>
    </citation>
    <scope>IDENTIFICATION</scope>
    <source>
        <tissue evidence="10">Gonads</tissue>
    </source>
</reference>
<feature type="coiled-coil region" evidence="7">
    <location>
        <begin position="29"/>
        <end position="56"/>
    </location>
</feature>
<evidence type="ECO:0000256" key="1">
    <source>
        <dbReference type="ARBA" id="ARBA00004496"/>
    </source>
</evidence>
<proteinExistence type="inferred from homology"/>
<name>A0A1S3HML1_LINAN</name>
<dbReference type="PANTHER" id="PTHR15139">
    <property type="entry name" value="TUBULIN FOLDING COFACTOR C"/>
    <property type="match status" value="1"/>
</dbReference>
<keyword evidence="3" id="KW-0963">Cytoplasm</keyword>
<comment type="similarity">
    <text evidence="2">Belongs to the TBCC family.</text>
</comment>
<protein>
    <submittedName>
        <fullName evidence="10">Tubulin-specific chaperone C-like</fullName>
    </submittedName>
</protein>
<keyword evidence="5" id="KW-0143">Chaperone</keyword>
<dbReference type="Gene3D" id="1.20.58.1250">
    <property type="entry name" value="Tubulin Binding Cofactor C, N-terminal domain"/>
    <property type="match status" value="1"/>
</dbReference>
<dbReference type="OrthoDB" id="194775at2759"/>
<dbReference type="STRING" id="7574.A0A1S3HML1"/>
<dbReference type="SMART" id="SM00673">
    <property type="entry name" value="CARP"/>
    <property type="match status" value="2"/>
</dbReference>
<dbReference type="Pfam" id="PF16752">
    <property type="entry name" value="TBCC_N"/>
    <property type="match status" value="1"/>
</dbReference>
<dbReference type="FunCoup" id="A0A1S3HML1">
    <property type="interactions" value="1484"/>
</dbReference>
<evidence type="ECO:0000313" key="9">
    <source>
        <dbReference type="Proteomes" id="UP000085678"/>
    </source>
</evidence>
<dbReference type="AlphaFoldDB" id="A0A1S3HML1"/>
<dbReference type="InterPro" id="IPR027684">
    <property type="entry name" value="TBCC"/>
</dbReference>
<evidence type="ECO:0000256" key="6">
    <source>
        <dbReference type="ARBA" id="ARBA00026055"/>
    </source>
</evidence>
<evidence type="ECO:0000259" key="8">
    <source>
        <dbReference type="PROSITE" id="PS51329"/>
    </source>
</evidence>
<dbReference type="InterPro" id="IPR017901">
    <property type="entry name" value="C-CAP_CF_C-like"/>
</dbReference>
<dbReference type="InterPro" id="IPR006599">
    <property type="entry name" value="CARP_motif"/>
</dbReference>
<evidence type="ECO:0000256" key="2">
    <source>
        <dbReference type="ARBA" id="ARBA00008848"/>
    </source>
</evidence>
<accession>A0A1S3HML1</accession>
<dbReference type="RefSeq" id="XP_013387305.1">
    <property type="nucleotide sequence ID" value="XM_013531851.1"/>
</dbReference>
<dbReference type="KEGG" id="lak:106156559"/>
<dbReference type="InParanoid" id="A0A1S3HML1"/>